<name>A0A8T0H886_CERPU</name>
<dbReference type="PANTHER" id="PTHR15682">
    <property type="entry name" value="UNHEALTHY RIBOSOME BIOGENESIS PROTEIN 2 HOMOLOG"/>
    <property type="match status" value="1"/>
</dbReference>
<proteinExistence type="predicted"/>
<evidence type="ECO:0000259" key="2">
    <source>
        <dbReference type="Pfam" id="PF10441"/>
    </source>
</evidence>
<feature type="region of interest" description="Disordered" evidence="1">
    <location>
        <begin position="1402"/>
        <end position="1446"/>
    </location>
</feature>
<feature type="region of interest" description="Disordered" evidence="1">
    <location>
        <begin position="356"/>
        <end position="394"/>
    </location>
</feature>
<feature type="compositionally biased region" description="Basic and acidic residues" evidence="1">
    <location>
        <begin position="1413"/>
        <end position="1429"/>
    </location>
</feature>
<gene>
    <name evidence="3" type="ORF">KC19_8G179700</name>
</gene>
<protein>
    <recommendedName>
        <fullName evidence="2">Nucleolar 27S pre-rRNA processing Urb2/Npa2 C-terminal domain-containing protein</fullName>
    </recommendedName>
</protein>
<dbReference type="InterPro" id="IPR052609">
    <property type="entry name" value="Ribosome_Biogenesis_Reg"/>
</dbReference>
<dbReference type="SUPFAM" id="SSF48371">
    <property type="entry name" value="ARM repeat"/>
    <property type="match status" value="1"/>
</dbReference>
<dbReference type="InterPro" id="IPR016024">
    <property type="entry name" value="ARM-type_fold"/>
</dbReference>
<reference evidence="3" key="1">
    <citation type="submission" date="2020-06" db="EMBL/GenBank/DDBJ databases">
        <title>WGS assembly of Ceratodon purpureus strain R40.</title>
        <authorList>
            <person name="Carey S.B."/>
            <person name="Jenkins J."/>
            <person name="Shu S."/>
            <person name="Lovell J.T."/>
            <person name="Sreedasyam A."/>
            <person name="Maumus F."/>
            <person name="Tiley G.P."/>
            <person name="Fernandez-Pozo N."/>
            <person name="Barry K."/>
            <person name="Chen C."/>
            <person name="Wang M."/>
            <person name="Lipzen A."/>
            <person name="Daum C."/>
            <person name="Saski C.A."/>
            <person name="Payton A.C."/>
            <person name="Mcbreen J.C."/>
            <person name="Conrad R.E."/>
            <person name="Kollar L.M."/>
            <person name="Olsson S."/>
            <person name="Huttunen S."/>
            <person name="Landis J.B."/>
            <person name="Wickett N.J."/>
            <person name="Johnson M.G."/>
            <person name="Rensing S.A."/>
            <person name="Grimwood J."/>
            <person name="Schmutz J."/>
            <person name="Mcdaniel S.F."/>
        </authorList>
    </citation>
    <scope>NUCLEOTIDE SEQUENCE</scope>
    <source>
        <strain evidence="3">R40</strain>
    </source>
</reference>
<keyword evidence="4" id="KW-1185">Reference proteome</keyword>
<evidence type="ECO:0000313" key="4">
    <source>
        <dbReference type="Proteomes" id="UP000822688"/>
    </source>
</evidence>
<feature type="compositionally biased region" description="Basic and acidic residues" evidence="1">
    <location>
        <begin position="360"/>
        <end position="387"/>
    </location>
</feature>
<evidence type="ECO:0000256" key="1">
    <source>
        <dbReference type="SAM" id="MobiDB-lite"/>
    </source>
</evidence>
<dbReference type="InterPro" id="IPR018849">
    <property type="entry name" value="Urb2/Npa2_C"/>
</dbReference>
<dbReference type="Proteomes" id="UP000822688">
    <property type="component" value="Chromosome 8"/>
</dbReference>
<sequence length="2034" mass="223466">MADVAMGDSVATRLELVQALRLSTTPVARKLELVMSFIESSKGNEEDDAGGREMKSASAWIKMPQVIGFLSEWVQTALIKSCKPGASASHSGEQSDVPAHLDSRYWSILKFCLLSGYLHHITGVSPSLMRPLTSCISVSLSETLKLELIEVVSVLFREYSRPFRSNLDSWVSLTCEALNLLRPDGRNVSEKDPSDVELVSGIVEGFSRTIASHPNPSKVFQSVVARLLEPLLVVIGDSISNDNQSLLRVVRAAEEIIENGVFHPSHVGGFHEVCIFLKGNVGDTNSNGKKNSEARQRSYHRTFFQKLDELRKAGNFLMLIGLGRTFKIYATRWKAQQVALSEDVYGVRGQGKLQLSDNIPGDKAEKSGEAKSGEKSGQEIESEKVEENVASQPRKHANQTDVLFTVFAELLGPLNLELSTLIGSENNEAAKIEQTEEHVTQVSLLMLGANELLAAAKEAEAYKSIEDTLSLTYFNFLQEVYNLTIKIGMEAFDLWSNGDPVIPVSKKKRRSLGAETRINSKKKTEAVFSEVVFALQHLLELEYRVFEQQLSSIWIFMFKMVAPAIEVKRTILKALEFCCGLINMYSDLRQVEIPIFYLTDTLADLQTSSQLDVLSDAVEKIICSKQYLITLGSVMHKLPEGQVANLLKALKSAVAKTLDLLDSQHATSLSQTSKFQGSMKGVLEVYTCILENANVTSSNSVLAGGAIRELLMKVLAPFMTDLVDAITQNEFSIATKSLFLLSVYMSSRILHRQCLSLMPPKAARKASTAILDVEIDPLTADETEVITYLEASGFLMSLQRGSVKMSKFLTKLFQRSSTEGGMHSPAMIYTVNSIAIQSLVDLDRRVWALKFLTSKAESNKKYMKVLRSLKKEGAKLVSIILGNLIPIENEETSVTSVKWNRVMTTADSNTIYIARWRLICETVDVWSAFANEEHLQNFVMVLLRTGKGCASKGAKKRHYSGEEAGSMGVEEYREMDLHVITEEILTNLDFFEIEGIRKVFSSAFLEELKKTLLSSFKEDCPIFRVVDDCIQGITPPSAADSDAMFVEKVKLKLESIYKLSSSTGKGLILSEEQQKTFSDCSCLLNLLSSLPCGYLPPVDNARCAHTICQLEIFLVDFLLDDKAVQLRVPSPVGKSINLSSDGSRLVWADAIIACRHALDFLANSSATSEPGIVSSDFTRTLFGNSTSTQCVTLLPEIVAMRTLQTFTGRDDEISQGLLSVPPELDTSSLFYTLLSETCAVIEASLANICSAEAKMLVTPKASLDMATGVERKSAKKKAKKLKGALSALGTILVTEAQNVEKVLETEQRPRWHRHVSTIAAISSTLWSMTAALERVDKECRNSVSASLIWRTELPDAWVYIVKELEPILVSILVKVLFPMGVSGLEFFSKLCTKASEVHDIGDQDSIEEDKFDGDESKSFQDEDLLKEASDTSSDEESEEEDADVHDVLDIDDHDTEAVKMDQSFQSLKASVIEESSSLQFASLHSVLEGNVREKSEFVGELYMAVAAIVKLRSLFYSPFSSATVVLESTDVISFKNQSPQSLDILLLASYRLLLGSVQLIHTKKLIHPGWLVGIIKYMGSVGSYLPCMKPFILPIDFVKLVNLHLELIGALVVLKENSVTNTDDSLEVTTLGTMQTSDWNLDTHDVGALETRSSRNAGTSDQTDDLLFITQSSFESLLKYAPRQHMVLALQSVEKAVAGVWGGPDQGLGFENEKSRGGQVGPVVAAGVDCLGLALQAVSGKMRLHLLASHCPAFYGGLHNLIAHCQGPSIFLERQPILVSGSERLSSKVNGAPVVLRGLEILTTLAARAVIFPMKACSVAMALQCPGMLFRSFYDVGKAKALLQNASWKHGFQNLKVTTRVSALPGFNETSVKLYVACCRLLCALLRHRIRECGHSMALLGESCRVLLHCLTAPSLTDAADASVASIVAGAAQCGSWLSRVYQEMETHKETMGKYCCHLLADYLNVISGQSLGGVGLKREVDSALRPGAFALLDACSGNDLQQLHAALGEGARRSALMTLRHDYDLHYKYTGKV</sequence>
<accession>A0A8T0H886</accession>
<dbReference type="PANTHER" id="PTHR15682:SF2">
    <property type="entry name" value="UNHEALTHY RIBOSOME BIOGENESIS PROTEIN 2 HOMOLOG"/>
    <property type="match status" value="1"/>
</dbReference>
<comment type="caution">
    <text evidence="3">The sequence shown here is derived from an EMBL/GenBank/DDBJ whole genome shotgun (WGS) entry which is preliminary data.</text>
</comment>
<dbReference type="GO" id="GO:0005730">
    <property type="term" value="C:nucleolus"/>
    <property type="evidence" value="ECO:0007669"/>
    <property type="project" value="TreeGrafter"/>
</dbReference>
<feature type="domain" description="Nucleolar 27S pre-rRNA processing Urb2/Npa2 C-terminal" evidence="2">
    <location>
        <begin position="1799"/>
        <end position="2033"/>
    </location>
</feature>
<dbReference type="EMBL" id="CM026429">
    <property type="protein sequence ID" value="KAG0565292.1"/>
    <property type="molecule type" value="Genomic_DNA"/>
</dbReference>
<evidence type="ECO:0000313" key="3">
    <source>
        <dbReference type="EMBL" id="KAG0565292.1"/>
    </source>
</evidence>
<feature type="compositionally biased region" description="Acidic residues" evidence="1">
    <location>
        <begin position="1402"/>
        <end position="1412"/>
    </location>
</feature>
<organism evidence="3 4">
    <name type="scientific">Ceratodon purpureus</name>
    <name type="common">Fire moss</name>
    <name type="synonym">Dicranum purpureum</name>
    <dbReference type="NCBI Taxonomy" id="3225"/>
    <lineage>
        <taxon>Eukaryota</taxon>
        <taxon>Viridiplantae</taxon>
        <taxon>Streptophyta</taxon>
        <taxon>Embryophyta</taxon>
        <taxon>Bryophyta</taxon>
        <taxon>Bryophytina</taxon>
        <taxon>Bryopsida</taxon>
        <taxon>Dicranidae</taxon>
        <taxon>Pseudoditrichales</taxon>
        <taxon>Ditrichaceae</taxon>
        <taxon>Ceratodon</taxon>
    </lineage>
</organism>
<dbReference type="GO" id="GO:0042254">
    <property type="term" value="P:ribosome biogenesis"/>
    <property type="evidence" value="ECO:0007669"/>
    <property type="project" value="TreeGrafter"/>
</dbReference>
<dbReference type="Pfam" id="PF10441">
    <property type="entry name" value="Urb2"/>
    <property type="match status" value="1"/>
</dbReference>
<feature type="compositionally biased region" description="Acidic residues" evidence="1">
    <location>
        <begin position="1432"/>
        <end position="1443"/>
    </location>
</feature>